<comment type="caution">
    <text evidence="1">The sequence shown here is derived from an EMBL/GenBank/DDBJ whole genome shotgun (WGS) entry which is preliminary data.</text>
</comment>
<dbReference type="EMBL" id="WIND01000002">
    <property type="protein sequence ID" value="MSU88763.1"/>
    <property type="molecule type" value="Genomic_DNA"/>
</dbReference>
<dbReference type="Gene3D" id="2.60.120.620">
    <property type="entry name" value="q2cbj1_9rhob like domain"/>
    <property type="match status" value="1"/>
</dbReference>
<dbReference type="Pfam" id="PF05721">
    <property type="entry name" value="PhyH"/>
    <property type="match status" value="1"/>
</dbReference>
<dbReference type="GO" id="GO:0005506">
    <property type="term" value="F:iron ion binding"/>
    <property type="evidence" value="ECO:0007669"/>
    <property type="project" value="UniProtKB-ARBA"/>
</dbReference>
<dbReference type="SUPFAM" id="SSF51197">
    <property type="entry name" value="Clavaminate synthase-like"/>
    <property type="match status" value="1"/>
</dbReference>
<keyword evidence="2" id="KW-1185">Reference proteome</keyword>
<dbReference type="PANTHER" id="PTHR20883">
    <property type="entry name" value="PHYTANOYL-COA DIOXYGENASE DOMAIN CONTAINING 1"/>
    <property type="match status" value="1"/>
</dbReference>
<proteinExistence type="predicted"/>
<sequence length="314" mass="34987">MSAEQIDAFGRDGYLVVEDAVDRGVLDALHAEYSALMDRLYEGWRAEGRVPPGAALDFWGKLSAAYAAGCDWFQPMDCSLPGGAIAADTPMHFGPAAFDMITHPRLLDIVERLIGPEITSNPIQHIRIKPPQREVHADETRAHVSLTDWHQDRGVTLPEADRTDMVTVWLAITDVTLDSAPLQVIPGGHRGGLIEHCGWVQTGIPRTLVPAERAVPLPCRAGAAVIFHPLTPHASLPNRSDVYRWSFDIRFNRTGQPTGRDHFPSFTARSRARPETELHDWRMWREMWQAARARLSGQPHVPIHRWDTSAAVCA</sequence>
<dbReference type="InterPro" id="IPR008775">
    <property type="entry name" value="Phytyl_CoA_dOase-like"/>
</dbReference>
<gene>
    <name evidence="1" type="ORF">GE300_03895</name>
</gene>
<keyword evidence="1" id="KW-0223">Dioxygenase</keyword>
<name>A0A6L5YWK4_9RHOB</name>
<dbReference type="GO" id="GO:0016706">
    <property type="term" value="F:2-oxoglutarate-dependent dioxygenase activity"/>
    <property type="evidence" value="ECO:0007669"/>
    <property type="project" value="UniProtKB-ARBA"/>
</dbReference>
<dbReference type="PANTHER" id="PTHR20883:SF14">
    <property type="entry name" value="PHYTANOYL-COA DIOXYGENASE"/>
    <property type="match status" value="1"/>
</dbReference>
<accession>A0A6L5YWK4</accession>
<protein>
    <submittedName>
        <fullName evidence="1">Phytanoyl-CoA dioxygenase</fullName>
    </submittedName>
</protein>
<keyword evidence="1" id="KW-0560">Oxidoreductase</keyword>
<dbReference type="AlphaFoldDB" id="A0A6L5YWK4"/>
<dbReference type="Proteomes" id="UP000474957">
    <property type="component" value="Unassembled WGS sequence"/>
</dbReference>
<evidence type="ECO:0000313" key="2">
    <source>
        <dbReference type="Proteomes" id="UP000474957"/>
    </source>
</evidence>
<reference evidence="1 2" key="1">
    <citation type="submission" date="2019-10" db="EMBL/GenBank/DDBJ databases">
        <title>Cognatihalovulum marinum gen. nov. sp. nov., a new member of the family Rhodobacteraceae isolated from deep seawater of the Northwest Indian Ocean.</title>
        <authorList>
            <person name="Ruan C."/>
            <person name="Wang J."/>
            <person name="Zheng X."/>
            <person name="Song L."/>
            <person name="Zhu Y."/>
            <person name="Huang Y."/>
            <person name="Lu Z."/>
            <person name="Du W."/>
            <person name="Huang L."/>
            <person name="Dai X."/>
        </authorList>
    </citation>
    <scope>NUCLEOTIDE SEQUENCE [LARGE SCALE GENOMIC DNA]</scope>
    <source>
        <strain evidence="1 2">2CG4</strain>
    </source>
</reference>
<organism evidence="1 2">
    <name type="scientific">Halovulum marinum</name>
    <dbReference type="NCBI Taxonomy" id="2662447"/>
    <lineage>
        <taxon>Bacteria</taxon>
        <taxon>Pseudomonadati</taxon>
        <taxon>Pseudomonadota</taxon>
        <taxon>Alphaproteobacteria</taxon>
        <taxon>Rhodobacterales</taxon>
        <taxon>Paracoccaceae</taxon>
        <taxon>Halovulum</taxon>
    </lineage>
</organism>
<evidence type="ECO:0000313" key="1">
    <source>
        <dbReference type="EMBL" id="MSU88763.1"/>
    </source>
</evidence>